<dbReference type="RefSeq" id="WP_267888956.1">
    <property type="nucleotide sequence ID" value="NZ_LGUP01000165.1"/>
</dbReference>
<evidence type="ECO:0000313" key="3">
    <source>
        <dbReference type="Proteomes" id="UP000037023"/>
    </source>
</evidence>
<sequence>MISHVTGLLAASGLDLSHEELLDALWLAGRLPHLTGPLARAALHPSHPGVPQPHQPDGPDAPQPDSPPGDARRGARQEHPLLAAPQGRRADGDRATGSYPAHPVGVPDHHSLGPGRLRLEKSLRPLRQRFPDPRRRSLDIPGTVTAIAETGVPETVTRPLRTRWLTLALVVDDGISMLLWQRLASDIRALMERAGSFRDVRVYGLDTRDATPTLRSSPYSHGTRPESPKALCDPTGNTLVLVVSDGVGRAWRDGAMLRVMERWARSGPTAIIHALPP</sequence>
<dbReference type="PATRIC" id="fig|1938.6.peg.3919"/>
<dbReference type="AlphaFoldDB" id="A0A0L8KH36"/>
<feature type="region of interest" description="Disordered" evidence="1">
    <location>
        <begin position="40"/>
        <end position="114"/>
    </location>
</feature>
<feature type="region of interest" description="Disordered" evidence="1">
    <location>
        <begin position="211"/>
        <end position="230"/>
    </location>
</feature>
<evidence type="ECO:0008006" key="4">
    <source>
        <dbReference type="Google" id="ProtNLM"/>
    </source>
</evidence>
<dbReference type="Proteomes" id="UP000037023">
    <property type="component" value="Unassembled WGS sequence"/>
</dbReference>
<organism evidence="2 3">
    <name type="scientific">Streptomyces viridochromogenes</name>
    <dbReference type="NCBI Taxonomy" id="1938"/>
    <lineage>
        <taxon>Bacteria</taxon>
        <taxon>Bacillati</taxon>
        <taxon>Actinomycetota</taxon>
        <taxon>Actinomycetes</taxon>
        <taxon>Kitasatosporales</taxon>
        <taxon>Streptomycetaceae</taxon>
        <taxon>Streptomyces</taxon>
    </lineage>
</organism>
<feature type="compositionally biased region" description="Pro residues" evidence="1">
    <location>
        <begin position="48"/>
        <end position="67"/>
    </location>
</feature>
<name>A0A0L8KH36_STRVR</name>
<reference evidence="2 3" key="1">
    <citation type="submission" date="2015-06" db="EMBL/GenBank/DDBJ databases">
        <authorList>
            <person name="Hoefler B.C."/>
            <person name="Straight P.D."/>
        </authorList>
    </citation>
    <scope>NUCLEOTIDE SEQUENCE [LARGE SCALE GENOMIC DNA]</scope>
    <source>
        <strain evidence="2 3">NRRL 3427</strain>
    </source>
</reference>
<gene>
    <name evidence="2" type="ORF">ADK34_18155</name>
</gene>
<dbReference type="NCBIfam" id="NF041121">
    <property type="entry name" value="SAV_2336_NTERM"/>
    <property type="match status" value="1"/>
</dbReference>
<dbReference type="InterPro" id="IPR047738">
    <property type="entry name" value="SAV_2336-like_N"/>
</dbReference>
<feature type="compositionally biased region" description="Basic and acidic residues" evidence="1">
    <location>
        <begin position="70"/>
        <end position="79"/>
    </location>
</feature>
<proteinExistence type="predicted"/>
<dbReference type="EMBL" id="LGUP01000165">
    <property type="protein sequence ID" value="KOG25205.1"/>
    <property type="molecule type" value="Genomic_DNA"/>
</dbReference>
<protein>
    <recommendedName>
        <fullName evidence="4">VWA containing CoxE family protein</fullName>
    </recommendedName>
</protein>
<evidence type="ECO:0000256" key="1">
    <source>
        <dbReference type="SAM" id="MobiDB-lite"/>
    </source>
</evidence>
<evidence type="ECO:0000313" key="2">
    <source>
        <dbReference type="EMBL" id="KOG25205.1"/>
    </source>
</evidence>
<comment type="caution">
    <text evidence="2">The sequence shown here is derived from an EMBL/GenBank/DDBJ whole genome shotgun (WGS) entry which is preliminary data.</text>
</comment>
<feature type="non-terminal residue" evidence="2">
    <location>
        <position position="277"/>
    </location>
</feature>
<accession>A0A0L8KH36</accession>